<feature type="domain" description="RimM N-terminal" evidence="5">
    <location>
        <begin position="4"/>
        <end position="38"/>
    </location>
</feature>
<evidence type="ECO:0000259" key="6">
    <source>
        <dbReference type="Pfam" id="PF24986"/>
    </source>
</evidence>
<dbReference type="EMBL" id="MLJW01001110">
    <property type="protein sequence ID" value="OIQ80091.1"/>
    <property type="molecule type" value="Genomic_DNA"/>
</dbReference>
<dbReference type="GO" id="GO:0005840">
    <property type="term" value="C:ribosome"/>
    <property type="evidence" value="ECO:0007669"/>
    <property type="project" value="InterPro"/>
</dbReference>
<evidence type="ECO:0000256" key="3">
    <source>
        <dbReference type="ARBA" id="ARBA00022552"/>
    </source>
</evidence>
<dbReference type="InterPro" id="IPR056792">
    <property type="entry name" value="PRC_RimM"/>
</dbReference>
<dbReference type="Pfam" id="PF24986">
    <property type="entry name" value="PRC_RimM"/>
    <property type="match status" value="1"/>
</dbReference>
<feature type="domain" description="Ribosome maturation factor RimM PRC barrel" evidence="6">
    <location>
        <begin position="49"/>
        <end position="117"/>
    </location>
</feature>
<proteinExistence type="predicted"/>
<accession>A0A1J5QRH1</accession>
<sequence length="119" mass="13043">MRLARHHGSAVVALLAGVATRDDAEALKGWRVHARREDFPPPDAGEYYWVDLIGCQVVDRDGAALGVVEGLLDSGAQAILQLHVDGRKQPRLIPFVDAYVVDVDVAARRIVADWQADFD</sequence>
<evidence type="ECO:0000256" key="1">
    <source>
        <dbReference type="ARBA" id="ARBA00022490"/>
    </source>
</evidence>
<keyword evidence="3" id="KW-0698">rRNA processing</keyword>
<dbReference type="InterPro" id="IPR009000">
    <property type="entry name" value="Transl_B-barrel_sf"/>
</dbReference>
<dbReference type="InterPro" id="IPR002676">
    <property type="entry name" value="RimM_N"/>
</dbReference>
<dbReference type="InterPro" id="IPR036976">
    <property type="entry name" value="RimM_N_sf"/>
</dbReference>
<organism evidence="7">
    <name type="scientific">mine drainage metagenome</name>
    <dbReference type="NCBI Taxonomy" id="410659"/>
    <lineage>
        <taxon>unclassified sequences</taxon>
        <taxon>metagenomes</taxon>
        <taxon>ecological metagenomes</taxon>
    </lineage>
</organism>
<dbReference type="SUPFAM" id="SSF50346">
    <property type="entry name" value="PRC-barrel domain"/>
    <property type="match status" value="1"/>
</dbReference>
<gene>
    <name evidence="7" type="primary">rimM_11</name>
    <name evidence="7" type="ORF">GALL_381550</name>
</gene>
<keyword evidence="1" id="KW-0963">Cytoplasm</keyword>
<dbReference type="InterPro" id="IPR011961">
    <property type="entry name" value="RimM"/>
</dbReference>
<evidence type="ECO:0000259" key="5">
    <source>
        <dbReference type="Pfam" id="PF01782"/>
    </source>
</evidence>
<evidence type="ECO:0000313" key="7">
    <source>
        <dbReference type="EMBL" id="OIQ80091.1"/>
    </source>
</evidence>
<keyword evidence="4" id="KW-0143">Chaperone</keyword>
<protein>
    <submittedName>
        <fullName evidence="7">Ribosome maturation factor RimM</fullName>
    </submittedName>
</protein>
<evidence type="ECO:0000256" key="4">
    <source>
        <dbReference type="ARBA" id="ARBA00023186"/>
    </source>
</evidence>
<dbReference type="AlphaFoldDB" id="A0A1J5QRH1"/>
<dbReference type="SUPFAM" id="SSF50447">
    <property type="entry name" value="Translation proteins"/>
    <property type="match status" value="1"/>
</dbReference>
<reference evidence="7" key="1">
    <citation type="submission" date="2016-10" db="EMBL/GenBank/DDBJ databases">
        <title>Sequence of Gallionella enrichment culture.</title>
        <authorList>
            <person name="Poehlein A."/>
            <person name="Muehling M."/>
            <person name="Daniel R."/>
        </authorList>
    </citation>
    <scope>NUCLEOTIDE SEQUENCE</scope>
</reference>
<dbReference type="PANTHER" id="PTHR33692:SF1">
    <property type="entry name" value="RIBOSOME MATURATION FACTOR RIMM"/>
    <property type="match status" value="1"/>
</dbReference>
<dbReference type="PANTHER" id="PTHR33692">
    <property type="entry name" value="RIBOSOME MATURATION FACTOR RIMM"/>
    <property type="match status" value="1"/>
</dbReference>
<dbReference type="GO" id="GO:0006364">
    <property type="term" value="P:rRNA processing"/>
    <property type="evidence" value="ECO:0007669"/>
    <property type="project" value="UniProtKB-KW"/>
</dbReference>
<dbReference type="Gene3D" id="2.30.30.240">
    <property type="entry name" value="PRC-barrel domain"/>
    <property type="match status" value="1"/>
</dbReference>
<keyword evidence="2" id="KW-0690">Ribosome biogenesis</keyword>
<dbReference type="Gene3D" id="2.40.30.60">
    <property type="entry name" value="RimM"/>
    <property type="match status" value="1"/>
</dbReference>
<comment type="caution">
    <text evidence="7">The sequence shown here is derived from an EMBL/GenBank/DDBJ whole genome shotgun (WGS) entry which is preliminary data.</text>
</comment>
<dbReference type="GO" id="GO:0043022">
    <property type="term" value="F:ribosome binding"/>
    <property type="evidence" value="ECO:0007669"/>
    <property type="project" value="InterPro"/>
</dbReference>
<name>A0A1J5QRH1_9ZZZZ</name>
<dbReference type="NCBIfam" id="TIGR02273">
    <property type="entry name" value="16S_RimM"/>
    <property type="match status" value="1"/>
</dbReference>
<evidence type="ECO:0000256" key="2">
    <source>
        <dbReference type="ARBA" id="ARBA00022517"/>
    </source>
</evidence>
<dbReference type="InterPro" id="IPR011033">
    <property type="entry name" value="PRC_barrel-like_sf"/>
</dbReference>
<dbReference type="Pfam" id="PF01782">
    <property type="entry name" value="RimM"/>
    <property type="match status" value="1"/>
</dbReference>